<dbReference type="Gene3D" id="1.20.920.20">
    <property type="match status" value="1"/>
</dbReference>
<sequence length="374" mass="42619">MLDQVLRMDRIYRQSQGHLLLIGTAGAGKTTLSRFVAWLNGLSVFQLKVHSKYTAADFDEDMRTVLRRAGCRNEKLCFIMNESNMLDTGFLERLNTLLANGEVPGLFEGDEHTTLMTLIKEGAQRQGLILDSHDELYKWFTQQVMRNLHVVFTMNPSGSGLRERASTSPALFNTCVLNWFGDWGDNALHQVGSELTRTMDLDRTDYEGSVHLTGSCDLIPSQPTYRDAVVNTLCLVHQTVKKFNEMKMKKGHRAVFHEKRSDLEEEKIHLNIGLNKINETEEQVEELQKSLHLKRKELEEKKEAANLKLKEMLGDQQKDEEENKFSEQLQKELAEQLKQMAEKKNVVESDLAQVEPAVAEAQTAVQGIKKSQLV</sequence>
<proteinExistence type="inferred from homology"/>
<dbReference type="PANTHER" id="PTHR46532:SF4">
    <property type="entry name" value="AAA+ ATPASE DOMAIN-CONTAINING PROTEIN"/>
    <property type="match status" value="1"/>
</dbReference>
<dbReference type="EMBL" id="PDUG01000001">
    <property type="protein sequence ID" value="PIC53071.1"/>
    <property type="molecule type" value="Genomic_DNA"/>
</dbReference>
<organism evidence="4 5">
    <name type="scientific">Caenorhabditis nigoni</name>
    <dbReference type="NCBI Taxonomy" id="1611254"/>
    <lineage>
        <taxon>Eukaryota</taxon>
        <taxon>Metazoa</taxon>
        <taxon>Ecdysozoa</taxon>
        <taxon>Nematoda</taxon>
        <taxon>Chromadorea</taxon>
        <taxon>Rhabditida</taxon>
        <taxon>Rhabditina</taxon>
        <taxon>Rhabditomorpha</taxon>
        <taxon>Rhabditoidea</taxon>
        <taxon>Rhabditidae</taxon>
        <taxon>Peloderinae</taxon>
        <taxon>Caenorhabditis</taxon>
    </lineage>
</organism>
<evidence type="ECO:0000313" key="4">
    <source>
        <dbReference type="EMBL" id="PIC53071.1"/>
    </source>
</evidence>
<dbReference type="Proteomes" id="UP000230233">
    <property type="component" value="Chromosome I"/>
</dbReference>
<dbReference type="GO" id="GO:0051959">
    <property type="term" value="F:dynein light intermediate chain binding"/>
    <property type="evidence" value="ECO:0007669"/>
    <property type="project" value="InterPro"/>
</dbReference>
<reference evidence="5" key="1">
    <citation type="submission" date="2017-10" db="EMBL/GenBank/DDBJ databases">
        <title>Rapid genome shrinkage in a self-fertile nematode reveals novel sperm competition proteins.</title>
        <authorList>
            <person name="Yin D."/>
            <person name="Schwarz E.M."/>
            <person name="Thomas C.G."/>
            <person name="Felde R.L."/>
            <person name="Korf I.F."/>
            <person name="Cutter A.D."/>
            <person name="Schartner C.M."/>
            <person name="Ralston E.J."/>
            <person name="Meyer B.J."/>
            <person name="Haag E.S."/>
        </authorList>
    </citation>
    <scope>NUCLEOTIDE SEQUENCE [LARGE SCALE GENOMIC DNA]</scope>
    <source>
        <strain evidence="5">JU1422</strain>
    </source>
</reference>
<dbReference type="Gene3D" id="3.40.50.300">
    <property type="entry name" value="P-loop containing nucleotide triphosphate hydrolases"/>
    <property type="match status" value="1"/>
</dbReference>
<dbReference type="GO" id="GO:0005858">
    <property type="term" value="C:axonemal dynein complex"/>
    <property type="evidence" value="ECO:0007669"/>
    <property type="project" value="TreeGrafter"/>
</dbReference>
<dbReference type="GO" id="GO:0007018">
    <property type="term" value="P:microtubule-based movement"/>
    <property type="evidence" value="ECO:0007669"/>
    <property type="project" value="InterPro"/>
</dbReference>
<dbReference type="AlphaFoldDB" id="A0A2G5VN13"/>
<dbReference type="Pfam" id="PF12780">
    <property type="entry name" value="AAA_8"/>
    <property type="match status" value="1"/>
</dbReference>
<dbReference type="InterPro" id="IPR027417">
    <property type="entry name" value="P-loop_NTPase"/>
</dbReference>
<comment type="similarity">
    <text evidence="1">Belongs to the dynein heavy chain family.</text>
</comment>
<keyword evidence="5" id="KW-1185">Reference proteome</keyword>
<dbReference type="GO" id="GO:0045505">
    <property type="term" value="F:dynein intermediate chain binding"/>
    <property type="evidence" value="ECO:0007669"/>
    <property type="project" value="InterPro"/>
</dbReference>
<feature type="domain" description="Dynein heavy chain AAA module D4" evidence="3">
    <location>
        <begin position="2"/>
        <end position="255"/>
    </location>
</feature>
<dbReference type="PANTHER" id="PTHR46532">
    <property type="entry name" value="MALE FERTILITY FACTOR KL5"/>
    <property type="match status" value="1"/>
</dbReference>
<name>A0A2G5VN13_9PELO</name>
<accession>A0A2G5VN13</accession>
<gene>
    <name evidence="4" type="primary">Cnig_chr_I.g2923</name>
    <name evidence="4" type="ORF">B9Z55_002923</name>
</gene>
<keyword evidence="2" id="KW-0175">Coiled coil</keyword>
<comment type="caution">
    <text evidence="4">The sequence shown here is derived from an EMBL/GenBank/DDBJ whole genome shotgun (WGS) entry which is preliminary data.</text>
</comment>
<dbReference type="Gene3D" id="1.20.920.60">
    <property type="match status" value="1"/>
</dbReference>
<dbReference type="CDD" id="cd00009">
    <property type="entry name" value="AAA"/>
    <property type="match status" value="1"/>
</dbReference>
<dbReference type="InterPro" id="IPR026983">
    <property type="entry name" value="DHC"/>
</dbReference>
<evidence type="ECO:0000259" key="3">
    <source>
        <dbReference type="Pfam" id="PF12780"/>
    </source>
</evidence>
<dbReference type="STRING" id="1611254.A0A2G5VN13"/>
<feature type="coiled-coil region" evidence="2">
    <location>
        <begin position="270"/>
        <end position="350"/>
    </location>
</feature>
<evidence type="ECO:0000256" key="2">
    <source>
        <dbReference type="SAM" id="Coils"/>
    </source>
</evidence>
<dbReference type="InterPro" id="IPR024317">
    <property type="entry name" value="Dynein_heavy_chain_D4_dom"/>
</dbReference>
<evidence type="ECO:0000256" key="1">
    <source>
        <dbReference type="ARBA" id="ARBA00008887"/>
    </source>
</evidence>
<dbReference type="OrthoDB" id="14187at2759"/>
<evidence type="ECO:0000313" key="5">
    <source>
        <dbReference type="Proteomes" id="UP000230233"/>
    </source>
</evidence>
<dbReference type="SUPFAM" id="SSF52540">
    <property type="entry name" value="P-loop containing nucleoside triphosphate hydrolases"/>
    <property type="match status" value="1"/>
</dbReference>
<protein>
    <recommendedName>
        <fullName evidence="3">Dynein heavy chain AAA module D4 domain-containing protein</fullName>
    </recommendedName>
</protein>